<sequence>MFLHVVGHNQISKVVHNTFTRSMETISRYFKQVMYAVGELRGEMIRSPTG</sequence>
<reference evidence="2" key="4">
    <citation type="submission" date="2019-03" db="UniProtKB">
        <authorList>
            <consortium name="EnsemblPlants"/>
        </authorList>
    </citation>
    <scope>IDENTIFICATION</scope>
</reference>
<dbReference type="Pfam" id="PF26138">
    <property type="entry name" value="DUF8040"/>
    <property type="match status" value="1"/>
</dbReference>
<name>A0A453CW65_AEGTS</name>
<evidence type="ECO:0000313" key="2">
    <source>
        <dbReference type="EnsemblPlants" id="AET2Gv20983500.1"/>
    </source>
</evidence>
<dbReference type="Gramene" id="AET2Gv20983500.1">
    <property type="protein sequence ID" value="AET2Gv20983500.1"/>
    <property type="gene ID" value="AET2Gv20983500"/>
</dbReference>
<dbReference type="InterPro" id="IPR058353">
    <property type="entry name" value="DUF8040"/>
</dbReference>
<protein>
    <recommendedName>
        <fullName evidence="1">DUF8040 domain-containing protein</fullName>
    </recommendedName>
</protein>
<feature type="domain" description="DUF8040" evidence="1">
    <location>
        <begin position="1"/>
        <end position="37"/>
    </location>
</feature>
<dbReference type="Proteomes" id="UP000015105">
    <property type="component" value="Chromosome 2D"/>
</dbReference>
<reference evidence="3" key="2">
    <citation type="journal article" date="2017" name="Nat. Plants">
        <title>The Aegilops tauschii genome reveals multiple impacts of transposons.</title>
        <authorList>
            <person name="Zhao G."/>
            <person name="Zou C."/>
            <person name="Li K."/>
            <person name="Wang K."/>
            <person name="Li T."/>
            <person name="Gao L."/>
            <person name="Zhang X."/>
            <person name="Wang H."/>
            <person name="Yang Z."/>
            <person name="Liu X."/>
            <person name="Jiang W."/>
            <person name="Mao L."/>
            <person name="Kong X."/>
            <person name="Jiao Y."/>
            <person name="Jia J."/>
        </authorList>
    </citation>
    <scope>NUCLEOTIDE SEQUENCE [LARGE SCALE GENOMIC DNA]</scope>
    <source>
        <strain evidence="3">cv. AL8/78</strain>
    </source>
</reference>
<reference evidence="2" key="5">
    <citation type="journal article" date="2021" name="G3 (Bethesda)">
        <title>Aegilops tauschii genome assembly Aet v5.0 features greater sequence contiguity and improved annotation.</title>
        <authorList>
            <person name="Wang L."/>
            <person name="Zhu T."/>
            <person name="Rodriguez J.C."/>
            <person name="Deal K.R."/>
            <person name="Dubcovsky J."/>
            <person name="McGuire P.E."/>
            <person name="Lux T."/>
            <person name="Spannagl M."/>
            <person name="Mayer K.F.X."/>
            <person name="Baldrich P."/>
            <person name="Meyers B.C."/>
            <person name="Huo N."/>
            <person name="Gu Y.Q."/>
            <person name="Zhou H."/>
            <person name="Devos K.M."/>
            <person name="Bennetzen J.L."/>
            <person name="Unver T."/>
            <person name="Budak H."/>
            <person name="Gulick P.J."/>
            <person name="Galiba G."/>
            <person name="Kalapos B."/>
            <person name="Nelson D.R."/>
            <person name="Li P."/>
            <person name="You F.M."/>
            <person name="Luo M.C."/>
            <person name="Dvorak J."/>
        </authorList>
    </citation>
    <scope>NUCLEOTIDE SEQUENCE [LARGE SCALE GENOMIC DNA]</scope>
    <source>
        <strain evidence="2">cv. AL8/78</strain>
    </source>
</reference>
<evidence type="ECO:0000313" key="3">
    <source>
        <dbReference type="Proteomes" id="UP000015105"/>
    </source>
</evidence>
<reference evidence="2" key="3">
    <citation type="journal article" date="2017" name="Nature">
        <title>Genome sequence of the progenitor of the wheat D genome Aegilops tauschii.</title>
        <authorList>
            <person name="Luo M.C."/>
            <person name="Gu Y.Q."/>
            <person name="Puiu D."/>
            <person name="Wang H."/>
            <person name="Twardziok S.O."/>
            <person name="Deal K.R."/>
            <person name="Huo N."/>
            <person name="Zhu T."/>
            <person name="Wang L."/>
            <person name="Wang Y."/>
            <person name="McGuire P.E."/>
            <person name="Liu S."/>
            <person name="Long H."/>
            <person name="Ramasamy R.K."/>
            <person name="Rodriguez J.C."/>
            <person name="Van S.L."/>
            <person name="Yuan L."/>
            <person name="Wang Z."/>
            <person name="Xia Z."/>
            <person name="Xiao L."/>
            <person name="Anderson O.D."/>
            <person name="Ouyang S."/>
            <person name="Liang Y."/>
            <person name="Zimin A.V."/>
            <person name="Pertea G."/>
            <person name="Qi P."/>
            <person name="Bennetzen J.L."/>
            <person name="Dai X."/>
            <person name="Dawson M.W."/>
            <person name="Muller H.G."/>
            <person name="Kugler K."/>
            <person name="Rivarola-Duarte L."/>
            <person name="Spannagl M."/>
            <person name="Mayer K.F.X."/>
            <person name="Lu F.H."/>
            <person name="Bevan M.W."/>
            <person name="Leroy P."/>
            <person name="Li P."/>
            <person name="You F.M."/>
            <person name="Sun Q."/>
            <person name="Liu Z."/>
            <person name="Lyons E."/>
            <person name="Wicker T."/>
            <person name="Salzberg S.L."/>
            <person name="Devos K.M."/>
            <person name="Dvorak J."/>
        </authorList>
    </citation>
    <scope>NUCLEOTIDE SEQUENCE [LARGE SCALE GENOMIC DNA]</scope>
    <source>
        <strain evidence="2">cv. AL8/78</strain>
    </source>
</reference>
<organism evidence="2 3">
    <name type="scientific">Aegilops tauschii subsp. strangulata</name>
    <name type="common">Goatgrass</name>
    <dbReference type="NCBI Taxonomy" id="200361"/>
    <lineage>
        <taxon>Eukaryota</taxon>
        <taxon>Viridiplantae</taxon>
        <taxon>Streptophyta</taxon>
        <taxon>Embryophyta</taxon>
        <taxon>Tracheophyta</taxon>
        <taxon>Spermatophyta</taxon>
        <taxon>Magnoliopsida</taxon>
        <taxon>Liliopsida</taxon>
        <taxon>Poales</taxon>
        <taxon>Poaceae</taxon>
        <taxon>BOP clade</taxon>
        <taxon>Pooideae</taxon>
        <taxon>Triticodae</taxon>
        <taxon>Triticeae</taxon>
        <taxon>Triticinae</taxon>
        <taxon>Aegilops</taxon>
    </lineage>
</organism>
<dbReference type="EnsemblPlants" id="AET2Gv20983500.1">
    <property type="protein sequence ID" value="AET2Gv20983500.1"/>
    <property type="gene ID" value="AET2Gv20983500"/>
</dbReference>
<dbReference type="AlphaFoldDB" id="A0A453CW65"/>
<evidence type="ECO:0000259" key="1">
    <source>
        <dbReference type="Pfam" id="PF26138"/>
    </source>
</evidence>
<keyword evidence="3" id="KW-1185">Reference proteome</keyword>
<accession>A0A453CW65</accession>
<reference evidence="3" key="1">
    <citation type="journal article" date="2014" name="Science">
        <title>Ancient hybridizations among the ancestral genomes of bread wheat.</title>
        <authorList>
            <consortium name="International Wheat Genome Sequencing Consortium,"/>
            <person name="Marcussen T."/>
            <person name="Sandve S.R."/>
            <person name="Heier L."/>
            <person name="Spannagl M."/>
            <person name="Pfeifer M."/>
            <person name="Jakobsen K.S."/>
            <person name="Wulff B.B."/>
            <person name="Steuernagel B."/>
            <person name="Mayer K.F."/>
            <person name="Olsen O.A."/>
        </authorList>
    </citation>
    <scope>NUCLEOTIDE SEQUENCE [LARGE SCALE GENOMIC DNA]</scope>
    <source>
        <strain evidence="3">cv. AL8/78</strain>
    </source>
</reference>
<proteinExistence type="predicted"/>